<evidence type="ECO:0000256" key="2">
    <source>
        <dbReference type="ARBA" id="ARBA00023157"/>
    </source>
</evidence>
<dbReference type="AlphaFoldDB" id="S7NM45"/>
<keyword evidence="5" id="KW-0812">Transmembrane</keyword>
<evidence type="ECO:0000313" key="8">
    <source>
        <dbReference type="EMBL" id="EPQ18704.1"/>
    </source>
</evidence>
<evidence type="ECO:0000256" key="5">
    <source>
        <dbReference type="SAM" id="Phobius"/>
    </source>
</evidence>
<dbReference type="SMART" id="SM00408">
    <property type="entry name" value="IGc2"/>
    <property type="match status" value="1"/>
</dbReference>
<reference evidence="8 9" key="1">
    <citation type="journal article" date="2013" name="Nat. Commun.">
        <title>Genome analysis reveals insights into physiology and longevity of the Brandt's bat Myotis brandtii.</title>
        <authorList>
            <person name="Seim I."/>
            <person name="Fang X."/>
            <person name="Xiong Z."/>
            <person name="Lobanov A.V."/>
            <person name="Huang Z."/>
            <person name="Ma S."/>
            <person name="Feng Y."/>
            <person name="Turanov A.A."/>
            <person name="Zhu Y."/>
            <person name="Lenz T.L."/>
            <person name="Gerashchenko M.V."/>
            <person name="Fan D."/>
            <person name="Hee Yim S."/>
            <person name="Yao X."/>
            <person name="Jordan D."/>
            <person name="Xiong Y."/>
            <person name="Ma Y."/>
            <person name="Lyapunov A.N."/>
            <person name="Chen G."/>
            <person name="Kulakova O.I."/>
            <person name="Sun Y."/>
            <person name="Lee S.G."/>
            <person name="Bronson R.T."/>
            <person name="Moskalev A.A."/>
            <person name="Sunyaev S.R."/>
            <person name="Zhang G."/>
            <person name="Krogh A."/>
            <person name="Wang J."/>
            <person name="Gladyshev V.N."/>
        </authorList>
    </citation>
    <scope>NUCLEOTIDE SEQUENCE [LARGE SCALE GENOMIC DNA]</scope>
</reference>
<dbReference type="SUPFAM" id="SSF48726">
    <property type="entry name" value="Immunoglobulin"/>
    <property type="match status" value="1"/>
</dbReference>
<dbReference type="Proteomes" id="UP000052978">
    <property type="component" value="Unassembled WGS sequence"/>
</dbReference>
<dbReference type="InterPro" id="IPR052598">
    <property type="entry name" value="IgSF_CEA-related"/>
</dbReference>
<dbReference type="InterPro" id="IPR007110">
    <property type="entry name" value="Ig-like_dom"/>
</dbReference>
<dbReference type="InterPro" id="IPR036179">
    <property type="entry name" value="Ig-like_dom_sf"/>
</dbReference>
<gene>
    <name evidence="8" type="ORF">D623_10007108</name>
</gene>
<feature type="domain" description="Ig-like" evidence="7">
    <location>
        <begin position="34"/>
        <end position="111"/>
    </location>
</feature>
<name>S7NM45_MYOBR</name>
<dbReference type="GO" id="GO:0009986">
    <property type="term" value="C:cell surface"/>
    <property type="evidence" value="ECO:0007669"/>
    <property type="project" value="TreeGrafter"/>
</dbReference>
<evidence type="ECO:0000256" key="1">
    <source>
        <dbReference type="ARBA" id="ARBA00022729"/>
    </source>
</evidence>
<accession>S7NM45</accession>
<dbReference type="EMBL" id="KE164555">
    <property type="protein sequence ID" value="EPQ18704.1"/>
    <property type="molecule type" value="Genomic_DNA"/>
</dbReference>
<organism evidence="8 9">
    <name type="scientific">Myotis brandtii</name>
    <name type="common">Brandt's bat</name>
    <dbReference type="NCBI Taxonomy" id="109478"/>
    <lineage>
        <taxon>Eukaryota</taxon>
        <taxon>Metazoa</taxon>
        <taxon>Chordata</taxon>
        <taxon>Craniata</taxon>
        <taxon>Vertebrata</taxon>
        <taxon>Euteleostomi</taxon>
        <taxon>Mammalia</taxon>
        <taxon>Eutheria</taxon>
        <taxon>Laurasiatheria</taxon>
        <taxon>Chiroptera</taxon>
        <taxon>Yangochiroptera</taxon>
        <taxon>Vespertilionidae</taxon>
        <taxon>Myotis</taxon>
    </lineage>
</organism>
<dbReference type="InterPro" id="IPR003598">
    <property type="entry name" value="Ig_sub2"/>
</dbReference>
<dbReference type="Pfam" id="PF13895">
    <property type="entry name" value="Ig_2"/>
    <property type="match status" value="1"/>
</dbReference>
<feature type="chain" id="PRO_5004555058" evidence="6">
    <location>
        <begin position="31"/>
        <end position="171"/>
    </location>
</feature>
<evidence type="ECO:0000313" key="9">
    <source>
        <dbReference type="Proteomes" id="UP000052978"/>
    </source>
</evidence>
<evidence type="ECO:0000256" key="4">
    <source>
        <dbReference type="ARBA" id="ARBA00023319"/>
    </source>
</evidence>
<dbReference type="PANTHER" id="PTHR44337:SF20">
    <property type="entry name" value="CARCINOEMBRYONIC ANTIGEN-RELATED CELL ADHESION MOLECULE 5-RELATED"/>
    <property type="match status" value="1"/>
</dbReference>
<dbReference type="GO" id="GO:0007157">
    <property type="term" value="P:heterophilic cell-cell adhesion via plasma membrane cell adhesion molecules"/>
    <property type="evidence" value="ECO:0007669"/>
    <property type="project" value="TreeGrafter"/>
</dbReference>
<dbReference type="InterPro" id="IPR003599">
    <property type="entry name" value="Ig_sub"/>
</dbReference>
<keyword evidence="1 6" id="KW-0732">Signal</keyword>
<dbReference type="SMART" id="SM00409">
    <property type="entry name" value="IG"/>
    <property type="match status" value="1"/>
</dbReference>
<keyword evidence="3" id="KW-0325">Glycoprotein</keyword>
<evidence type="ECO:0000259" key="7">
    <source>
        <dbReference type="PROSITE" id="PS50835"/>
    </source>
</evidence>
<feature type="signal peptide" evidence="6">
    <location>
        <begin position="1"/>
        <end position="30"/>
    </location>
</feature>
<keyword evidence="2" id="KW-1015">Disulfide bond</keyword>
<dbReference type="CDD" id="cd20948">
    <property type="entry name" value="IgC2_CEACAM5-like"/>
    <property type="match status" value="1"/>
</dbReference>
<dbReference type="PANTHER" id="PTHR44337">
    <property type="entry name" value="CARCINOEMBRYONIC ANTIGEN-RELATED CELL ADHESION MOLECULE 8"/>
    <property type="match status" value="1"/>
</dbReference>
<evidence type="ECO:0000256" key="6">
    <source>
        <dbReference type="SAM" id="SignalP"/>
    </source>
</evidence>
<dbReference type="InterPro" id="IPR013783">
    <property type="entry name" value="Ig-like_fold"/>
</dbReference>
<feature type="transmembrane region" description="Helical" evidence="5">
    <location>
        <begin position="126"/>
        <end position="148"/>
    </location>
</feature>
<evidence type="ECO:0000256" key="3">
    <source>
        <dbReference type="ARBA" id="ARBA00023180"/>
    </source>
</evidence>
<dbReference type="Gene3D" id="2.60.40.10">
    <property type="entry name" value="Immunoglobulins"/>
    <property type="match status" value="1"/>
</dbReference>
<keyword evidence="4" id="KW-0393">Immunoglobulin domain</keyword>
<protein>
    <submittedName>
        <fullName evidence="8">Carcinoembryonic antigen-related cell adhesion molecule 5</fullName>
    </submittedName>
</protein>
<keyword evidence="5" id="KW-0472">Membrane</keyword>
<sequence>MESPLAPAHRELVPWQGLLLAEFILLALHGQDTPTISPFDSHYLRGANLNLSCQAASNQPAQYSWLVNGRPQQPTQELFILNITAHDSGSYFCLTHNSVTGLNKTIIKTITVSAEQNDMGYSVGTIVGSVIGVLVMVALGASLGYFLYLRRMRRYHGISFTLTLILSPDPG</sequence>
<dbReference type="CDD" id="cd12087">
    <property type="entry name" value="TM_EGFR-like"/>
    <property type="match status" value="1"/>
</dbReference>
<keyword evidence="5" id="KW-1133">Transmembrane helix</keyword>
<keyword evidence="9" id="KW-1185">Reference proteome</keyword>
<dbReference type="PROSITE" id="PS50835">
    <property type="entry name" value="IG_LIKE"/>
    <property type="match status" value="1"/>
</dbReference>
<proteinExistence type="predicted"/>